<evidence type="ECO:0000259" key="2">
    <source>
        <dbReference type="PROSITE" id="PS50994"/>
    </source>
</evidence>
<evidence type="ECO:0000256" key="1">
    <source>
        <dbReference type="ARBA" id="ARBA00023172"/>
    </source>
</evidence>
<dbReference type="InterPro" id="IPR041588">
    <property type="entry name" value="Integrase_H2C2"/>
</dbReference>
<dbReference type="Gene3D" id="3.30.420.10">
    <property type="entry name" value="Ribonuclease H-like superfamily/Ribonuclease H"/>
    <property type="match status" value="1"/>
</dbReference>
<dbReference type="AlphaFoldDB" id="A0A8S3U9S1"/>
<dbReference type="GO" id="GO:0006310">
    <property type="term" value="P:DNA recombination"/>
    <property type="evidence" value="ECO:0007669"/>
    <property type="project" value="UniProtKB-KW"/>
</dbReference>
<keyword evidence="1" id="KW-0233">DNA recombination</keyword>
<dbReference type="GO" id="GO:0015074">
    <property type="term" value="P:DNA integration"/>
    <property type="evidence" value="ECO:0007669"/>
    <property type="project" value="InterPro"/>
</dbReference>
<dbReference type="InterPro" id="IPR011010">
    <property type="entry name" value="DNA_brk_join_enz"/>
</dbReference>
<evidence type="ECO:0000313" key="4">
    <source>
        <dbReference type="Proteomes" id="UP000683360"/>
    </source>
</evidence>
<dbReference type="Gene3D" id="1.10.443.10">
    <property type="entry name" value="Intergrase catalytic core"/>
    <property type="match status" value="1"/>
</dbReference>
<dbReference type="GO" id="GO:0003677">
    <property type="term" value="F:DNA binding"/>
    <property type="evidence" value="ECO:0007669"/>
    <property type="project" value="InterPro"/>
</dbReference>
<keyword evidence="4" id="KW-1185">Reference proteome</keyword>
<dbReference type="InterPro" id="IPR036397">
    <property type="entry name" value="RNaseH_sf"/>
</dbReference>
<evidence type="ECO:0000313" key="3">
    <source>
        <dbReference type="EMBL" id="CAG2237587.1"/>
    </source>
</evidence>
<dbReference type="PROSITE" id="PS50994">
    <property type="entry name" value="INTEGRASE"/>
    <property type="match status" value="1"/>
</dbReference>
<dbReference type="Proteomes" id="UP000683360">
    <property type="component" value="Unassembled WGS sequence"/>
</dbReference>
<comment type="caution">
    <text evidence="3">The sequence shown here is derived from an EMBL/GenBank/DDBJ whole genome shotgun (WGS) entry which is preliminary data.</text>
</comment>
<dbReference type="SUPFAM" id="SSF56349">
    <property type="entry name" value="DNA breaking-rejoining enzymes"/>
    <property type="match status" value="1"/>
</dbReference>
<name>A0A8S3U9S1_MYTED</name>
<dbReference type="PANTHER" id="PTHR47331">
    <property type="entry name" value="PHD-TYPE DOMAIN-CONTAINING PROTEIN"/>
    <property type="match status" value="1"/>
</dbReference>
<dbReference type="OrthoDB" id="10066543at2759"/>
<accession>A0A8S3U9S1</accession>
<proteinExistence type="predicted"/>
<dbReference type="InterPro" id="IPR013762">
    <property type="entry name" value="Integrase-like_cat_sf"/>
</dbReference>
<dbReference type="InterPro" id="IPR001584">
    <property type="entry name" value="Integrase_cat-core"/>
</dbReference>
<dbReference type="InterPro" id="IPR012337">
    <property type="entry name" value="RNaseH-like_sf"/>
</dbReference>
<dbReference type="Gene3D" id="1.10.340.70">
    <property type="match status" value="1"/>
</dbReference>
<gene>
    <name evidence="3" type="ORF">MEDL_50046</name>
</gene>
<organism evidence="3 4">
    <name type="scientific">Mytilus edulis</name>
    <name type="common">Blue mussel</name>
    <dbReference type="NCBI Taxonomy" id="6550"/>
    <lineage>
        <taxon>Eukaryota</taxon>
        <taxon>Metazoa</taxon>
        <taxon>Spiralia</taxon>
        <taxon>Lophotrochozoa</taxon>
        <taxon>Mollusca</taxon>
        <taxon>Bivalvia</taxon>
        <taxon>Autobranchia</taxon>
        <taxon>Pteriomorphia</taxon>
        <taxon>Mytilida</taxon>
        <taxon>Mytiloidea</taxon>
        <taxon>Mytilidae</taxon>
        <taxon>Mytilinae</taxon>
        <taxon>Mytilus</taxon>
    </lineage>
</organism>
<dbReference type="Pfam" id="PF17921">
    <property type="entry name" value="Integrase_H2C2"/>
    <property type="match status" value="1"/>
</dbReference>
<sequence length="451" mass="52037">MSRKYSIKWEHDLNLYDSILNDKLLDMVLEGGIRLLSKPLKRKEPITPTILKSIIAKFDKNDNLPGLRICAMMLIGFSEFLRYDELAHIRSSDLTFNDSHLQINIQKTWLLKAVNNFKQTTRRKNDLANENEDKLPTQAKSKRLNESKELVKTLNLKVQDIHNAEMTIIRFVQNQHFDDEVQRLKAKLNVKRTSRLFKLDSYIDEKGILRVGGRLARSNLTETSKHPIILPKQSTLSYSIIQGIHRSIGHLGKNAILTELRQKYWIIGANGIIKNIVSKCVICRKYQAPIMQQKMANLPSERVTQDTAPFTIVGMDYFGPFAIKQRRCTVKRYGVIFTCLKIRAVHLEVADSLDTSSCINAIRRFIARRGVPKIIRSDNGTNLVGAQRELKDEIVKWNLNQIDNFMLQKGIDWKFNPPVASNFGGVWERLIRFSVFFVFQLILSCVLRELN</sequence>
<feature type="domain" description="Integrase catalytic" evidence="2">
    <location>
        <begin position="305"/>
        <end position="451"/>
    </location>
</feature>
<reference evidence="3" key="1">
    <citation type="submission" date="2021-03" db="EMBL/GenBank/DDBJ databases">
        <authorList>
            <person name="Bekaert M."/>
        </authorList>
    </citation>
    <scope>NUCLEOTIDE SEQUENCE</scope>
</reference>
<dbReference type="EMBL" id="CAJPWZ010002393">
    <property type="protein sequence ID" value="CAG2237587.1"/>
    <property type="molecule type" value="Genomic_DNA"/>
</dbReference>
<dbReference type="SUPFAM" id="SSF53098">
    <property type="entry name" value="Ribonuclease H-like"/>
    <property type="match status" value="1"/>
</dbReference>
<dbReference type="PANTHER" id="PTHR47331:SF1">
    <property type="entry name" value="GAG-LIKE PROTEIN"/>
    <property type="match status" value="1"/>
</dbReference>
<protein>
    <recommendedName>
        <fullName evidence="2">Integrase catalytic domain-containing protein</fullName>
    </recommendedName>
</protein>